<dbReference type="Pfam" id="PF00128">
    <property type="entry name" value="Alpha-amylase"/>
    <property type="match status" value="1"/>
</dbReference>
<dbReference type="InterPro" id="IPR017853">
    <property type="entry name" value="GH"/>
</dbReference>
<dbReference type="RefSeq" id="WP_377480918.1">
    <property type="nucleotide sequence ID" value="NZ_JBHUOX010000002.1"/>
</dbReference>
<evidence type="ECO:0000313" key="5">
    <source>
        <dbReference type="Proteomes" id="UP001597641"/>
    </source>
</evidence>
<accession>A0ABW6BR30</accession>
<feature type="chain" id="PRO_5047148789" evidence="2">
    <location>
        <begin position="24"/>
        <end position="942"/>
    </location>
</feature>
<dbReference type="PANTHER" id="PTHR43002">
    <property type="entry name" value="GLYCOGEN DEBRANCHING ENZYME"/>
    <property type="match status" value="1"/>
</dbReference>
<dbReference type="SMART" id="SM00642">
    <property type="entry name" value="Aamy"/>
    <property type="match status" value="1"/>
</dbReference>
<dbReference type="InterPro" id="IPR026444">
    <property type="entry name" value="Secre_tail"/>
</dbReference>
<keyword evidence="4" id="KW-0378">Hydrolase</keyword>
<dbReference type="EMBL" id="JBHUOX010000002">
    <property type="protein sequence ID" value="MFD2999392.1"/>
    <property type="molecule type" value="Genomic_DNA"/>
</dbReference>
<comment type="similarity">
    <text evidence="1">Belongs to the glycosyl hydrolase 13 family.</text>
</comment>
<keyword evidence="2" id="KW-0732">Signal</keyword>
<evidence type="ECO:0000313" key="4">
    <source>
        <dbReference type="EMBL" id="MFD2999392.1"/>
    </source>
</evidence>
<dbReference type="Pfam" id="PF16328">
    <property type="entry name" value="DUF4961"/>
    <property type="match status" value="1"/>
</dbReference>
<dbReference type="InterPro" id="IPR014756">
    <property type="entry name" value="Ig_E-set"/>
</dbReference>
<organism evidence="4 5">
    <name type="scientific">Pontibacter toksunensis</name>
    <dbReference type="NCBI Taxonomy" id="1332631"/>
    <lineage>
        <taxon>Bacteria</taxon>
        <taxon>Pseudomonadati</taxon>
        <taxon>Bacteroidota</taxon>
        <taxon>Cytophagia</taxon>
        <taxon>Cytophagales</taxon>
        <taxon>Hymenobacteraceae</taxon>
        <taxon>Pontibacter</taxon>
    </lineage>
</organism>
<keyword evidence="5" id="KW-1185">Reference proteome</keyword>
<comment type="caution">
    <text evidence="4">The sequence shown here is derived from an EMBL/GenBank/DDBJ whole genome shotgun (WGS) entry which is preliminary data.</text>
</comment>
<dbReference type="Proteomes" id="UP001597641">
    <property type="component" value="Unassembled WGS sequence"/>
</dbReference>
<reference evidence="5" key="1">
    <citation type="journal article" date="2019" name="Int. J. Syst. Evol. Microbiol.">
        <title>The Global Catalogue of Microorganisms (GCM) 10K type strain sequencing project: providing services to taxonomists for standard genome sequencing and annotation.</title>
        <authorList>
            <consortium name="The Broad Institute Genomics Platform"/>
            <consortium name="The Broad Institute Genome Sequencing Center for Infectious Disease"/>
            <person name="Wu L."/>
            <person name="Ma J."/>
        </authorList>
    </citation>
    <scope>NUCLEOTIDE SEQUENCE [LARGE SCALE GENOMIC DNA]</scope>
    <source>
        <strain evidence="5">KCTC 23984</strain>
    </source>
</reference>
<feature type="signal peptide" evidence="2">
    <location>
        <begin position="1"/>
        <end position="23"/>
    </location>
</feature>
<evidence type="ECO:0000256" key="2">
    <source>
        <dbReference type="SAM" id="SignalP"/>
    </source>
</evidence>
<dbReference type="SUPFAM" id="SSF81296">
    <property type="entry name" value="E set domains"/>
    <property type="match status" value="1"/>
</dbReference>
<dbReference type="InterPro" id="IPR006047">
    <property type="entry name" value="GH13_cat_dom"/>
</dbReference>
<dbReference type="InterPro" id="IPR032522">
    <property type="entry name" value="DUF4961"/>
</dbReference>
<feature type="domain" description="Glycosyl hydrolase family 13 catalytic" evidence="3">
    <location>
        <begin position="391"/>
        <end position="747"/>
    </location>
</feature>
<dbReference type="NCBIfam" id="TIGR04183">
    <property type="entry name" value="Por_Secre_tail"/>
    <property type="match status" value="1"/>
</dbReference>
<dbReference type="Pfam" id="PF18962">
    <property type="entry name" value="Por_Secre_tail"/>
    <property type="match status" value="1"/>
</dbReference>
<evidence type="ECO:0000256" key="1">
    <source>
        <dbReference type="ARBA" id="ARBA00008061"/>
    </source>
</evidence>
<dbReference type="InterPro" id="IPR013783">
    <property type="entry name" value="Ig-like_fold"/>
</dbReference>
<name>A0ABW6BR30_9BACT</name>
<gene>
    <name evidence="4" type="ORF">ACFS7Z_03385</name>
</gene>
<protein>
    <submittedName>
        <fullName evidence="4">Alpha-amylase family glycosyl hydrolase</fullName>
    </submittedName>
</protein>
<dbReference type="Gene3D" id="3.20.20.80">
    <property type="entry name" value="Glycosidases"/>
    <property type="match status" value="1"/>
</dbReference>
<dbReference type="Gene3D" id="2.60.40.10">
    <property type="entry name" value="Immunoglobulins"/>
    <property type="match status" value="1"/>
</dbReference>
<evidence type="ECO:0000259" key="3">
    <source>
        <dbReference type="SMART" id="SM00642"/>
    </source>
</evidence>
<dbReference type="CDD" id="cd11350">
    <property type="entry name" value="AmyAc_4"/>
    <property type="match status" value="1"/>
</dbReference>
<sequence>MNLFTFKKSSIFFLLFFCFCLQAAGQVVTTSPTFPTANEEVTITFDLSKATDSRKAGLLGLTTGVYLWSGAGTTEDGDAFQYQPEGQTNFAQPFEPGKMTYLGNNRWQIKIVPRQYFGVPDNVPIRRLGLLLKNANGTAQTEDLFVRIYPDEFTTAFIAPSKELLFTQANSTIDVQAASSTRANLTLKLDNTVVATATNEVALNYTLNTGTQAGTRRRVILEATTATETARDTFYFIVEPAPVVAALPAGVQDGINYINGNEVVLTLFAPEKDFVYVIGEFNNWLPSEEYLMKLTPDGNRYWLRLTGLPAGEEVAFQYLVDGTIAVADPYTEKILDPNNDKFLTDANYPDLKPYPTRANGIVSVLQTNQPEYNWQVENFVRPDVESLVIYELLVRDFVATRNYQTLIDTLSYLKSLNINAIQLMPVMEFSGNDSWGYNPTFFFAPDKAYGTEEDLKAFIDACHKAGIAVILDIVLNQADYENPYVRLYWDEANSRPAANNPYFNQQATHPFSVFFDFNHESAATKALVERVNRYWLEEYKIDGYRFDLSKGFTQRNTGNDVNAWSAYDASRVAIWKDIYQDIRAFDPTAYIILEHFAVNQEEKELAEVGMLFWGNLNHDYRNLAKGNSANPAWISYKERGWQVPHVIGYIESHDEERLLFDVLQNGKSAGSYNTRDLTTALNRAKLAAAFSLSVPGPKMIWQFGELGYDVSIEQNGRTGAKPLRWEYQNDPERKKLFNLYAELIKLKTTVPAFSTDNFNLALDGMVKRITLNGEDMTVFLIGNFDVQSQQVAANIPSTGTWYDHFTGDEVNVTNTAETITLMPGEFRMLTSERLPAPPANLLPWQQNVLNAEEELADAKLLVVYPNPIEGATVIELNSSYRGAVSLQVVDVTGRVLRNFRIQKAQQTLQEQLNLQGLAGGLYYLQVEQGGQKSTRKLVKLAQ</sequence>
<dbReference type="GO" id="GO:0016787">
    <property type="term" value="F:hydrolase activity"/>
    <property type="evidence" value="ECO:0007669"/>
    <property type="project" value="UniProtKB-KW"/>
</dbReference>
<proteinExistence type="inferred from homology"/>
<dbReference type="SUPFAM" id="SSF51445">
    <property type="entry name" value="(Trans)glycosidases"/>
    <property type="match status" value="1"/>
</dbReference>